<reference evidence="2" key="2">
    <citation type="submission" date="2025-09" db="UniProtKB">
        <authorList>
            <consortium name="Ensembl"/>
        </authorList>
    </citation>
    <scope>IDENTIFICATION</scope>
</reference>
<feature type="region of interest" description="Disordered" evidence="1">
    <location>
        <begin position="55"/>
        <end position="114"/>
    </location>
</feature>
<reference evidence="2" key="1">
    <citation type="submission" date="2025-08" db="UniProtKB">
        <authorList>
            <consortium name="Ensembl"/>
        </authorList>
    </citation>
    <scope>IDENTIFICATION</scope>
</reference>
<dbReference type="Proteomes" id="UP000261620">
    <property type="component" value="Unplaced"/>
</dbReference>
<dbReference type="STRING" id="94237.ENSMMOP00000008026"/>
<proteinExistence type="predicted"/>
<keyword evidence="3" id="KW-1185">Reference proteome</keyword>
<sequence>NGSFIGYKEKPNVNDQCQLIKTAKPRPNTFVIRCLQWTTIIELTFHSVANSLKMREQEKEEPMDAFGLPSQSSHEEMEVATSKSSTRKRPDPESNPGPSCCEATVLTTMGPARL</sequence>
<accession>A0A3Q3VXV1</accession>
<dbReference type="AlphaFoldDB" id="A0A3Q3VXV1"/>
<protein>
    <submittedName>
        <fullName evidence="2">Uncharacterized protein</fullName>
    </submittedName>
</protein>
<evidence type="ECO:0000313" key="3">
    <source>
        <dbReference type="Proteomes" id="UP000261620"/>
    </source>
</evidence>
<evidence type="ECO:0000313" key="2">
    <source>
        <dbReference type="Ensembl" id="ENSMMOP00000008026.1"/>
    </source>
</evidence>
<organism evidence="2 3">
    <name type="scientific">Mola mola</name>
    <name type="common">Ocean sunfish</name>
    <name type="synonym">Tetraodon mola</name>
    <dbReference type="NCBI Taxonomy" id="94237"/>
    <lineage>
        <taxon>Eukaryota</taxon>
        <taxon>Metazoa</taxon>
        <taxon>Chordata</taxon>
        <taxon>Craniata</taxon>
        <taxon>Vertebrata</taxon>
        <taxon>Euteleostomi</taxon>
        <taxon>Actinopterygii</taxon>
        <taxon>Neopterygii</taxon>
        <taxon>Teleostei</taxon>
        <taxon>Neoteleostei</taxon>
        <taxon>Acanthomorphata</taxon>
        <taxon>Eupercaria</taxon>
        <taxon>Tetraodontiformes</taxon>
        <taxon>Molidae</taxon>
        <taxon>Mola</taxon>
    </lineage>
</organism>
<name>A0A3Q3VXV1_MOLML</name>
<evidence type="ECO:0000256" key="1">
    <source>
        <dbReference type="SAM" id="MobiDB-lite"/>
    </source>
</evidence>
<dbReference type="Ensembl" id="ENSMMOT00000008175.1">
    <property type="protein sequence ID" value="ENSMMOP00000008026.1"/>
    <property type="gene ID" value="ENSMMOG00000006227.1"/>
</dbReference>